<proteinExistence type="inferred from homology"/>
<keyword evidence="9" id="KW-0411">Iron-sulfur</keyword>
<feature type="domain" description="FAD/NAD(P)-binding" evidence="11">
    <location>
        <begin position="2"/>
        <end position="279"/>
    </location>
</feature>
<evidence type="ECO:0000259" key="11">
    <source>
        <dbReference type="Pfam" id="PF07992"/>
    </source>
</evidence>
<evidence type="ECO:0000313" key="12">
    <source>
        <dbReference type="EMBL" id="RNL79992.1"/>
    </source>
</evidence>
<dbReference type="AlphaFoldDB" id="A0A3N0DWJ8"/>
<dbReference type="InterPro" id="IPR052034">
    <property type="entry name" value="NasD-like"/>
</dbReference>
<comment type="cofactor">
    <cofactor evidence="2">
        <name>[4Fe-4S] cluster</name>
        <dbReference type="ChEBI" id="CHEBI:49883"/>
    </cofactor>
</comment>
<dbReference type="Proteomes" id="UP000277094">
    <property type="component" value="Unassembled WGS sequence"/>
</dbReference>
<dbReference type="PANTHER" id="PTHR43809">
    <property type="entry name" value="NITRITE REDUCTASE (NADH) LARGE SUBUNIT"/>
    <property type="match status" value="1"/>
</dbReference>
<dbReference type="PRINTS" id="PR00368">
    <property type="entry name" value="FADPNR"/>
</dbReference>
<name>A0A3N0DWJ8_9ACTN</name>
<dbReference type="Gene3D" id="1.10.10.1100">
    <property type="entry name" value="BFD-like [2Fe-2S]-binding domain"/>
    <property type="match status" value="1"/>
</dbReference>
<dbReference type="PANTHER" id="PTHR43809:SF1">
    <property type="entry name" value="NITRITE REDUCTASE (NADH) LARGE SUBUNIT"/>
    <property type="match status" value="1"/>
</dbReference>
<keyword evidence="8" id="KW-0408">Iron</keyword>
<evidence type="ECO:0000256" key="6">
    <source>
        <dbReference type="ARBA" id="ARBA00022723"/>
    </source>
</evidence>
<organism evidence="12 13">
    <name type="scientific">Nocardioides marmorisolisilvae</name>
    <dbReference type="NCBI Taxonomy" id="1542737"/>
    <lineage>
        <taxon>Bacteria</taxon>
        <taxon>Bacillati</taxon>
        <taxon>Actinomycetota</taxon>
        <taxon>Actinomycetes</taxon>
        <taxon>Propionibacteriales</taxon>
        <taxon>Nocardioidaceae</taxon>
        <taxon>Nocardioides</taxon>
    </lineage>
</organism>
<dbReference type="InterPro" id="IPR036188">
    <property type="entry name" value="FAD/NAD-bd_sf"/>
</dbReference>
<evidence type="ECO:0000259" key="10">
    <source>
        <dbReference type="Pfam" id="PF04324"/>
    </source>
</evidence>
<evidence type="ECO:0000313" key="13">
    <source>
        <dbReference type="Proteomes" id="UP000277094"/>
    </source>
</evidence>
<evidence type="ECO:0000256" key="5">
    <source>
        <dbReference type="ARBA" id="ARBA00022617"/>
    </source>
</evidence>
<dbReference type="InterPro" id="IPR023753">
    <property type="entry name" value="FAD/NAD-binding_dom"/>
</dbReference>
<dbReference type="GO" id="GO:0051536">
    <property type="term" value="F:iron-sulfur cluster binding"/>
    <property type="evidence" value="ECO:0007669"/>
    <property type="project" value="UniProtKB-KW"/>
</dbReference>
<protein>
    <submittedName>
        <fullName evidence="12">NAD(P)/FAD-dependent oxidoreductase</fullName>
    </submittedName>
</protein>
<keyword evidence="7" id="KW-0560">Oxidoreductase</keyword>
<reference evidence="12 13" key="1">
    <citation type="submission" date="2018-11" db="EMBL/GenBank/DDBJ databases">
        <authorList>
            <person name="Li F."/>
        </authorList>
    </citation>
    <scope>NUCLEOTIDE SEQUENCE [LARGE SCALE GENOMIC DNA]</scope>
    <source>
        <strain evidence="12 13">KIS18-7</strain>
    </source>
</reference>
<dbReference type="Pfam" id="PF07992">
    <property type="entry name" value="Pyr_redox_2"/>
    <property type="match status" value="1"/>
</dbReference>
<dbReference type="InterPro" id="IPR041854">
    <property type="entry name" value="BFD-like_2Fe2S-bd_dom_sf"/>
</dbReference>
<dbReference type="SUPFAM" id="SSF51905">
    <property type="entry name" value="FAD/NAD(P)-binding domain"/>
    <property type="match status" value="1"/>
</dbReference>
<evidence type="ECO:0000256" key="8">
    <source>
        <dbReference type="ARBA" id="ARBA00023004"/>
    </source>
</evidence>
<evidence type="ECO:0000256" key="4">
    <source>
        <dbReference type="ARBA" id="ARBA00010429"/>
    </source>
</evidence>
<evidence type="ECO:0000256" key="2">
    <source>
        <dbReference type="ARBA" id="ARBA00001966"/>
    </source>
</evidence>
<evidence type="ECO:0000256" key="1">
    <source>
        <dbReference type="ARBA" id="ARBA00001929"/>
    </source>
</evidence>
<dbReference type="EMBL" id="RJSG01000002">
    <property type="protein sequence ID" value="RNL79992.1"/>
    <property type="molecule type" value="Genomic_DNA"/>
</dbReference>
<dbReference type="Gene3D" id="3.50.50.60">
    <property type="entry name" value="FAD/NAD(P)-binding domain"/>
    <property type="match status" value="2"/>
</dbReference>
<feature type="domain" description="BFD-like [2Fe-2S]-binding" evidence="10">
    <location>
        <begin position="421"/>
        <end position="463"/>
    </location>
</feature>
<accession>A0A3N0DWJ8</accession>
<dbReference type="GO" id="GO:0046872">
    <property type="term" value="F:metal ion binding"/>
    <property type="evidence" value="ECO:0007669"/>
    <property type="project" value="UniProtKB-KW"/>
</dbReference>
<evidence type="ECO:0000256" key="9">
    <source>
        <dbReference type="ARBA" id="ARBA00023014"/>
    </source>
</evidence>
<keyword evidence="5" id="KW-0349">Heme</keyword>
<sequence length="501" mass="52524">MVVVGAGMVGHRFVDELVRGDVAGRFEIELVGAEEYEPYNRILLSEVLAGRADLRALGLPLPPQERVTFWRGVAADSIDPASRQVLLSDGSRRDYDHLVLATGARAFVPPLPGLESAPKHVHVLRTLDDTRNIAARAMNAKHAVVLGGGLLGLEAACGLRRRGVPVTVVDLDTHLMATQLDQAPARMLAAQLRSLGVDVVTGTSVVEVISAYDEIVAVRLTDERLLAADLMLVSCGIRAESALAADAGITVERGIVVDEDLRTSQDRVYAIGDCAQPPSGTTGLLAPGWRQAEQLVASFLGRDELDPSGVGDERPEPVKLKAAGVDLVTMGVRASQACDHDRVLSVSDGGARRHVDLVVRDGELVGVTVLGFPEVSAALTLAYDRRTPLPADPLALLVPGGSSGAVEETPSPMRMPGSTTVCRCTGVTKKQIVTAWEQGAATVDAVAGATRATTGCGGCKEVVCGLVDWLNASDPGTAAESDSGPVSTAVTERNIPVRTTT</sequence>
<comment type="pathway">
    <text evidence="3">Nitrogen metabolism; nitrate reduction (assimilation).</text>
</comment>
<comment type="caution">
    <text evidence="12">The sequence shown here is derived from an EMBL/GenBank/DDBJ whole genome shotgun (WGS) entry which is preliminary data.</text>
</comment>
<gene>
    <name evidence="12" type="ORF">EFL95_13810</name>
</gene>
<evidence type="ECO:0000256" key="3">
    <source>
        <dbReference type="ARBA" id="ARBA00005096"/>
    </source>
</evidence>
<comment type="similarity">
    <text evidence="4">Belongs to the nitrite and sulfite reductase 4Fe-4S domain family.</text>
</comment>
<evidence type="ECO:0000256" key="7">
    <source>
        <dbReference type="ARBA" id="ARBA00023002"/>
    </source>
</evidence>
<dbReference type="GO" id="GO:0016491">
    <property type="term" value="F:oxidoreductase activity"/>
    <property type="evidence" value="ECO:0007669"/>
    <property type="project" value="UniProtKB-KW"/>
</dbReference>
<keyword evidence="13" id="KW-1185">Reference proteome</keyword>
<dbReference type="InterPro" id="IPR007419">
    <property type="entry name" value="BFD-like_2Fe2S-bd_dom"/>
</dbReference>
<dbReference type="Pfam" id="PF04324">
    <property type="entry name" value="Fer2_BFD"/>
    <property type="match status" value="1"/>
</dbReference>
<keyword evidence="6" id="KW-0479">Metal-binding</keyword>
<comment type="cofactor">
    <cofactor evidence="1">
        <name>siroheme</name>
        <dbReference type="ChEBI" id="CHEBI:60052"/>
    </cofactor>
</comment>